<organism evidence="1 2">
    <name type="scientific">Elstera cyanobacteriorum</name>
    <dbReference type="NCBI Taxonomy" id="2022747"/>
    <lineage>
        <taxon>Bacteria</taxon>
        <taxon>Pseudomonadati</taxon>
        <taxon>Pseudomonadota</taxon>
        <taxon>Alphaproteobacteria</taxon>
        <taxon>Rhodospirillales</taxon>
        <taxon>Rhodospirillaceae</taxon>
        <taxon>Elstera</taxon>
    </lineage>
</organism>
<dbReference type="OrthoDB" id="1079385at2"/>
<name>A0A255XT98_9PROT</name>
<dbReference type="EMBL" id="NOXS01000029">
    <property type="protein sequence ID" value="OYQ20216.1"/>
    <property type="molecule type" value="Genomic_DNA"/>
</dbReference>
<gene>
    <name evidence="1" type="ORF">CHR90_05775</name>
</gene>
<evidence type="ECO:0008006" key="3">
    <source>
        <dbReference type="Google" id="ProtNLM"/>
    </source>
</evidence>
<reference evidence="1 2" key="1">
    <citation type="submission" date="2017-07" db="EMBL/GenBank/DDBJ databases">
        <title>Elstera cyanobacteriorum sp. nov., a novel bacterium isolated from cyanobacterial aggregates in a eutrophic lake.</title>
        <authorList>
            <person name="Cai H."/>
        </authorList>
    </citation>
    <scope>NUCLEOTIDE SEQUENCE [LARGE SCALE GENOMIC DNA]</scope>
    <source>
        <strain evidence="1 2">TH019</strain>
    </source>
</reference>
<keyword evidence="2" id="KW-1185">Reference proteome</keyword>
<dbReference type="InterPro" id="IPR029063">
    <property type="entry name" value="SAM-dependent_MTases_sf"/>
</dbReference>
<dbReference type="SUPFAM" id="SSF53335">
    <property type="entry name" value="S-adenosyl-L-methionine-dependent methyltransferases"/>
    <property type="match status" value="1"/>
</dbReference>
<sequence length="225" mass="24725">MTGDLLPLTIDGQPLPLKTGYSVATMLAGGQQAGQNLRRPADYYPTPPKATRAFLRAEEAFLRHYDGPVLEPCCGEGHMAREIAAFLGCPVLSSDLRTDTGFGQGGVDFMQTIGLSGRVRRVITNPPYAEDADGVPLPIKFAVHALERLGVEYLALLLKQSFFNAENRAGLWRHLPPARLLQTTFRVDFKGKGSSPVGALFVIWDRRNGWGEERYDLINEGGLVR</sequence>
<comment type="caution">
    <text evidence="1">The sequence shown here is derived from an EMBL/GenBank/DDBJ whole genome shotgun (WGS) entry which is preliminary data.</text>
</comment>
<dbReference type="RefSeq" id="WP_094408039.1">
    <property type="nucleotide sequence ID" value="NZ_BMJZ01000001.1"/>
</dbReference>
<dbReference type="AlphaFoldDB" id="A0A255XT98"/>
<accession>A0A255XT98</accession>
<evidence type="ECO:0000313" key="2">
    <source>
        <dbReference type="Proteomes" id="UP000216361"/>
    </source>
</evidence>
<evidence type="ECO:0000313" key="1">
    <source>
        <dbReference type="EMBL" id="OYQ20216.1"/>
    </source>
</evidence>
<proteinExistence type="predicted"/>
<protein>
    <recommendedName>
        <fullName evidence="3">SAM-dependent methyltransferase</fullName>
    </recommendedName>
</protein>
<dbReference type="Proteomes" id="UP000216361">
    <property type="component" value="Unassembled WGS sequence"/>
</dbReference>